<evidence type="ECO:0000256" key="1">
    <source>
        <dbReference type="SAM" id="Phobius"/>
    </source>
</evidence>
<dbReference type="Proteomes" id="UP000478837">
    <property type="component" value="Unassembled WGS sequence"/>
</dbReference>
<evidence type="ECO:0000313" key="3">
    <source>
        <dbReference type="Proteomes" id="UP000478837"/>
    </source>
</evidence>
<reference evidence="2 3" key="1">
    <citation type="submission" date="2020-01" db="EMBL/GenBank/DDBJ databases">
        <title>Genomes of bacteria type strains.</title>
        <authorList>
            <person name="Chen J."/>
            <person name="Zhu S."/>
            <person name="Yang J."/>
        </authorList>
    </citation>
    <scope>NUCLEOTIDE SEQUENCE [LARGE SCALE GENOMIC DNA]</scope>
    <source>
        <strain evidence="2 3">LMG 22958</strain>
    </source>
</reference>
<keyword evidence="1" id="KW-0472">Membrane</keyword>
<protein>
    <submittedName>
        <fullName evidence="2">Uncharacterized protein</fullName>
    </submittedName>
</protein>
<organism evidence="2 3">
    <name type="scientific">Alteromonas hispanica</name>
    <dbReference type="NCBI Taxonomy" id="315421"/>
    <lineage>
        <taxon>Bacteria</taxon>
        <taxon>Pseudomonadati</taxon>
        <taxon>Pseudomonadota</taxon>
        <taxon>Gammaproteobacteria</taxon>
        <taxon>Alteromonadales</taxon>
        <taxon>Alteromonadaceae</taxon>
        <taxon>Alteromonas/Salinimonas group</taxon>
        <taxon>Alteromonas</taxon>
    </lineage>
</organism>
<gene>
    <name evidence="2" type="ORF">GTW09_15500</name>
</gene>
<keyword evidence="3" id="KW-1185">Reference proteome</keyword>
<accession>A0A6L9MXR8</accession>
<dbReference type="AlphaFoldDB" id="A0A6L9MXR8"/>
<feature type="transmembrane region" description="Helical" evidence="1">
    <location>
        <begin position="29"/>
        <end position="50"/>
    </location>
</feature>
<evidence type="ECO:0000313" key="2">
    <source>
        <dbReference type="EMBL" id="NDW22927.1"/>
    </source>
</evidence>
<keyword evidence="1" id="KW-0812">Transmembrane</keyword>
<sequence>MPKLLRITLSFLLLFAALASYSAGFDSGLFIFILLGFLLEAGFWFGLFPIKRTKTKQSD</sequence>
<proteinExistence type="predicted"/>
<comment type="caution">
    <text evidence="2">The sequence shown here is derived from an EMBL/GenBank/DDBJ whole genome shotgun (WGS) entry which is preliminary data.</text>
</comment>
<name>A0A6L9MXR8_9ALTE</name>
<dbReference type="EMBL" id="JAAAWP010000012">
    <property type="protein sequence ID" value="NDW22927.1"/>
    <property type="molecule type" value="Genomic_DNA"/>
</dbReference>
<dbReference type="RefSeq" id="WP_163112609.1">
    <property type="nucleotide sequence ID" value="NZ_JAAAWP010000012.1"/>
</dbReference>
<keyword evidence="1" id="KW-1133">Transmembrane helix</keyword>